<feature type="transmembrane region" description="Helical" evidence="2">
    <location>
        <begin position="119"/>
        <end position="139"/>
    </location>
</feature>
<evidence type="ECO:0000256" key="2">
    <source>
        <dbReference type="SAM" id="Phobius"/>
    </source>
</evidence>
<dbReference type="Proteomes" id="UP001208131">
    <property type="component" value="Unassembled WGS sequence"/>
</dbReference>
<protein>
    <submittedName>
        <fullName evidence="4">Zinc-ribbon domain-containing protein</fullName>
    </submittedName>
</protein>
<keyword evidence="2" id="KW-0812">Transmembrane</keyword>
<feature type="region of interest" description="Disordered" evidence="1">
    <location>
        <begin position="75"/>
        <end position="96"/>
    </location>
</feature>
<accession>A0AAE3IIH4</accession>
<dbReference type="EMBL" id="JAOQJZ010000002">
    <property type="protein sequence ID" value="MCU6704972.1"/>
    <property type="molecule type" value="Genomic_DNA"/>
</dbReference>
<evidence type="ECO:0000313" key="5">
    <source>
        <dbReference type="Proteomes" id="UP001208131"/>
    </source>
</evidence>
<proteinExistence type="predicted"/>
<keyword evidence="5" id="KW-1185">Reference proteome</keyword>
<name>A0AAE3IIH4_9FIRM</name>
<sequence>MKCPICSAKISDTDAFCPNCGSAVKSETSGYMDSIDTSNLGENVGFGKRNTTGAQPVNAVPQQSYAQGQQSYCQPQNGYAQQSYPPPQNGNSQTPYGSAYEPYKIAPVTSAKKGIPKPLMTVLVFILAFLVAFGVRYFYKNTATKTLQGTGYTMTAPADIEKSSSKNLYALDNFSNNEVGINAVKLSYSDIALYGYGKGESASDIFDFILENGSTTLKITGKDSKYIYYTQSIGDKHYYGMSSITEGNGGYYIFDFLCEQKNKSKYEDKFKDWAASVEIK</sequence>
<dbReference type="Pfam" id="PF13240">
    <property type="entry name" value="Zn_Ribbon_1"/>
    <property type="match status" value="1"/>
</dbReference>
<dbReference type="RefSeq" id="WP_267300441.1">
    <property type="nucleotide sequence ID" value="NZ_JAOQJZ010000002.1"/>
</dbReference>
<evidence type="ECO:0000259" key="3">
    <source>
        <dbReference type="Pfam" id="PF13240"/>
    </source>
</evidence>
<comment type="caution">
    <text evidence="4">The sequence shown here is derived from an EMBL/GenBank/DDBJ whole genome shotgun (WGS) entry which is preliminary data.</text>
</comment>
<evidence type="ECO:0000256" key="1">
    <source>
        <dbReference type="SAM" id="MobiDB-lite"/>
    </source>
</evidence>
<keyword evidence="2" id="KW-1133">Transmembrane helix</keyword>
<evidence type="ECO:0000313" key="4">
    <source>
        <dbReference type="EMBL" id="MCU6704972.1"/>
    </source>
</evidence>
<dbReference type="AlphaFoldDB" id="A0AAE3IIH4"/>
<dbReference type="InterPro" id="IPR026870">
    <property type="entry name" value="Zinc_ribbon_dom"/>
</dbReference>
<reference evidence="4 5" key="1">
    <citation type="journal article" date="2021" name="ISME Commun">
        <title>Automated analysis of genomic sequences facilitates high-throughput and comprehensive description of bacteria.</title>
        <authorList>
            <person name="Hitch T.C.A."/>
        </authorList>
    </citation>
    <scope>NUCLEOTIDE SEQUENCE [LARGE SCALE GENOMIC DNA]</scope>
    <source>
        <strain evidence="4 5">Sanger_31</strain>
    </source>
</reference>
<organism evidence="4 5">
    <name type="scientific">Hominimerdicola aceti</name>
    <dbReference type="NCBI Taxonomy" id="2981726"/>
    <lineage>
        <taxon>Bacteria</taxon>
        <taxon>Bacillati</taxon>
        <taxon>Bacillota</taxon>
        <taxon>Clostridia</taxon>
        <taxon>Eubacteriales</taxon>
        <taxon>Oscillospiraceae</taxon>
        <taxon>Hominimerdicola</taxon>
    </lineage>
</organism>
<keyword evidence="2" id="KW-0472">Membrane</keyword>
<gene>
    <name evidence="4" type="ORF">OCV57_03380</name>
</gene>
<feature type="domain" description="Zinc-ribbon" evidence="3">
    <location>
        <begin position="2"/>
        <end position="23"/>
    </location>
</feature>